<comment type="caution">
    <text evidence="1">The sequence shown here is derived from an EMBL/GenBank/DDBJ whole genome shotgun (WGS) entry which is preliminary data.</text>
</comment>
<name>W9CDT8_SCLBF</name>
<proteinExistence type="predicted"/>
<reference evidence="1 2" key="1">
    <citation type="journal article" date="2014" name="Genome Announc.">
        <title>Draft genome sequence of Sclerotinia borealis, a psychrophilic plant pathogenic fungus.</title>
        <authorList>
            <person name="Mardanov A.V."/>
            <person name="Beletsky A.V."/>
            <person name="Kadnikov V.V."/>
            <person name="Ignatov A.N."/>
            <person name="Ravin N.V."/>
        </authorList>
    </citation>
    <scope>NUCLEOTIDE SEQUENCE [LARGE SCALE GENOMIC DNA]</scope>
    <source>
        <strain evidence="2">F-4157</strain>
    </source>
</reference>
<accession>W9CDT8</accession>
<organism evidence="1 2">
    <name type="scientific">Sclerotinia borealis (strain F-4128)</name>
    <dbReference type="NCBI Taxonomy" id="1432307"/>
    <lineage>
        <taxon>Eukaryota</taxon>
        <taxon>Fungi</taxon>
        <taxon>Dikarya</taxon>
        <taxon>Ascomycota</taxon>
        <taxon>Pezizomycotina</taxon>
        <taxon>Leotiomycetes</taxon>
        <taxon>Helotiales</taxon>
        <taxon>Sclerotiniaceae</taxon>
        <taxon>Sclerotinia</taxon>
    </lineage>
</organism>
<sequence>MDWAHNLPPLDEGSNEAVELTYQDQCDLLMKRVDKFPMQSQLAEQSGLIGGMKYIEGFSKLWHPNAGDAYINYFTQVLAAQIFWPNFDFPGVDPDPVYTQVWSEYFDAAVELVHRKYPRDMYDLSKEFADKLFVARRNAALTANQVKNAQESREYGTTAERLATKTSKADSNAIEGADHNDVSSTIAYYELESDSEFEKVDTSDVELTASTEESMEDGYVFL</sequence>
<dbReference type="HOGENOM" id="CLU_1246006_0_0_1"/>
<dbReference type="AlphaFoldDB" id="W9CDT8"/>
<gene>
    <name evidence="1" type="ORF">SBOR_4704</name>
</gene>
<dbReference type="EMBL" id="AYSA01000219">
    <property type="protein sequence ID" value="ESZ94912.1"/>
    <property type="molecule type" value="Genomic_DNA"/>
</dbReference>
<evidence type="ECO:0000313" key="1">
    <source>
        <dbReference type="EMBL" id="ESZ94912.1"/>
    </source>
</evidence>
<evidence type="ECO:0000313" key="2">
    <source>
        <dbReference type="Proteomes" id="UP000019487"/>
    </source>
</evidence>
<protein>
    <submittedName>
        <fullName evidence="1">Uncharacterized protein</fullName>
    </submittedName>
</protein>
<dbReference type="Proteomes" id="UP000019487">
    <property type="component" value="Unassembled WGS sequence"/>
</dbReference>
<keyword evidence="2" id="KW-1185">Reference proteome</keyword>